<dbReference type="Gene3D" id="3.90.550.10">
    <property type="entry name" value="Spore Coat Polysaccharide Biosynthesis Protein SpsA, Chain A"/>
    <property type="match status" value="1"/>
</dbReference>
<dbReference type="Proteomes" id="UP000823914">
    <property type="component" value="Unassembled WGS sequence"/>
</dbReference>
<comment type="catalytic activity">
    <reaction evidence="1 10 11">
        <text>4-CDP-2-C-methyl-D-erythritol 2-phosphate = 2-C-methyl-D-erythritol 2,4-cyclic diphosphate + CMP</text>
        <dbReference type="Rhea" id="RHEA:23864"/>
        <dbReference type="ChEBI" id="CHEBI:57919"/>
        <dbReference type="ChEBI" id="CHEBI:58483"/>
        <dbReference type="ChEBI" id="CHEBI:60377"/>
        <dbReference type="EC" id="4.6.1.12"/>
    </reaction>
</comment>
<comment type="function">
    <text evidence="10">Involved in the biosynthesis of isopentenyl diphosphate (IPP) and dimethylallyl diphosphate (DMAPP), two major building blocks of isoprenoid compounds. Catalyzes the conversion of 4-diphosphocytidyl-2-C-methyl-D-erythritol 2-phosphate (CDP-ME2P) to 2-C-methyl-D-erythritol 2,4-cyclodiphosphate (ME-CPP) with a corresponding release of cytidine 5-monophosphate (CMP).</text>
</comment>
<feature type="binding site" evidence="10">
    <location>
        <begin position="302"/>
        <end position="304"/>
    </location>
    <ligand>
        <name>4-CDP-2-C-methyl-D-erythritol 2-phosphate</name>
        <dbReference type="ChEBI" id="CHEBI:57919"/>
    </ligand>
</feature>
<evidence type="ECO:0000256" key="4">
    <source>
        <dbReference type="ARBA" id="ARBA00022679"/>
    </source>
</evidence>
<dbReference type="EMBL" id="JAHLFV010000143">
    <property type="protein sequence ID" value="MBU3850102.1"/>
    <property type="molecule type" value="Genomic_DNA"/>
</dbReference>
<evidence type="ECO:0000256" key="6">
    <source>
        <dbReference type="ARBA" id="ARBA00022723"/>
    </source>
</evidence>
<dbReference type="NCBIfam" id="TIGR00151">
    <property type="entry name" value="ispF"/>
    <property type="match status" value="1"/>
</dbReference>
<dbReference type="PANTHER" id="PTHR43181:SF1">
    <property type="entry name" value="2-C-METHYL-D-ERYTHRITOL 2,4-CYCLODIPHOSPHATE SYNTHASE, CHLOROPLASTIC"/>
    <property type="match status" value="1"/>
</dbReference>
<dbReference type="AlphaFoldDB" id="A0A9E2L277"/>
<keyword evidence="4" id="KW-0808">Transferase</keyword>
<organism evidence="13 14">
    <name type="scientific">Candidatus Treponema excrementipullorum</name>
    <dbReference type="NCBI Taxonomy" id="2838768"/>
    <lineage>
        <taxon>Bacteria</taxon>
        <taxon>Pseudomonadati</taxon>
        <taxon>Spirochaetota</taxon>
        <taxon>Spirochaetia</taxon>
        <taxon>Spirochaetales</taxon>
        <taxon>Treponemataceae</taxon>
        <taxon>Treponema</taxon>
    </lineage>
</organism>
<dbReference type="InterPro" id="IPR029044">
    <property type="entry name" value="Nucleotide-diphossugar_trans"/>
</dbReference>
<dbReference type="InterPro" id="IPR003526">
    <property type="entry name" value="MECDP_synthase"/>
</dbReference>
<feature type="binding site" evidence="10">
    <location>
        <begin position="254"/>
        <end position="256"/>
    </location>
    <ligand>
        <name>4-CDP-2-C-methyl-D-erythritol 2-phosphate</name>
        <dbReference type="ChEBI" id="CHEBI:57919"/>
    </ligand>
</feature>
<dbReference type="InterPro" id="IPR036571">
    <property type="entry name" value="MECDP_synthase_sf"/>
</dbReference>
<feature type="domain" description="2-C-methyl-D-erythritol 2,4-cyclodiphosphate synthase" evidence="12">
    <location>
        <begin position="247"/>
        <end position="400"/>
    </location>
</feature>
<evidence type="ECO:0000256" key="5">
    <source>
        <dbReference type="ARBA" id="ARBA00022695"/>
    </source>
</evidence>
<dbReference type="PROSITE" id="PS01295">
    <property type="entry name" value="ISPD"/>
    <property type="match status" value="1"/>
</dbReference>
<evidence type="ECO:0000256" key="8">
    <source>
        <dbReference type="ARBA" id="ARBA00023239"/>
    </source>
</evidence>
<evidence type="ECO:0000256" key="3">
    <source>
        <dbReference type="ARBA" id="ARBA00012579"/>
    </source>
</evidence>
<dbReference type="Gene3D" id="3.30.1330.50">
    <property type="entry name" value="2-C-methyl-D-erythritol 2,4-cyclodiphosphate synthase"/>
    <property type="match status" value="1"/>
</dbReference>
<dbReference type="GO" id="GO:0019288">
    <property type="term" value="P:isopentenyl diphosphate biosynthetic process, methylerythritol 4-phosphate pathway"/>
    <property type="evidence" value="ECO:0007669"/>
    <property type="project" value="UniProtKB-UniRule"/>
</dbReference>
<accession>A0A9E2L277</accession>
<name>A0A9E2L277_9SPIR</name>
<evidence type="ECO:0000313" key="13">
    <source>
        <dbReference type="EMBL" id="MBU3850102.1"/>
    </source>
</evidence>
<evidence type="ECO:0000259" key="12">
    <source>
        <dbReference type="Pfam" id="PF02542"/>
    </source>
</evidence>
<feature type="binding site" evidence="10">
    <location>
        <position position="254"/>
    </location>
    <ligand>
        <name>a divalent metal cation</name>
        <dbReference type="ChEBI" id="CHEBI:60240"/>
    </ligand>
</feature>
<evidence type="ECO:0000256" key="1">
    <source>
        <dbReference type="ARBA" id="ARBA00000200"/>
    </source>
</evidence>
<keyword evidence="5" id="KW-0548">Nucleotidyltransferase</keyword>
<dbReference type="EC" id="4.6.1.12" evidence="3 10"/>
<feature type="binding site" evidence="10">
    <location>
        <position position="256"/>
    </location>
    <ligand>
        <name>a divalent metal cation</name>
        <dbReference type="ChEBI" id="CHEBI:60240"/>
    </ligand>
</feature>
<evidence type="ECO:0000256" key="7">
    <source>
        <dbReference type="ARBA" id="ARBA00023229"/>
    </source>
</evidence>
<dbReference type="InterPro" id="IPR018294">
    <property type="entry name" value="ISPD_synthase_CS"/>
</dbReference>
<keyword evidence="9" id="KW-0511">Multifunctional enzyme</keyword>
<comment type="pathway">
    <text evidence="2 10">Isoprenoid biosynthesis; isopentenyl diphosphate biosynthesis via DXP pathway; isopentenyl diphosphate from 1-deoxy-D-xylulose 5-phosphate: step 4/6.</text>
</comment>
<dbReference type="HAMAP" id="MF_00107">
    <property type="entry name" value="IspF"/>
    <property type="match status" value="1"/>
</dbReference>
<dbReference type="GO" id="GO:0008685">
    <property type="term" value="F:2-C-methyl-D-erythritol 2,4-cyclodiphosphate synthase activity"/>
    <property type="evidence" value="ECO:0007669"/>
    <property type="project" value="UniProtKB-UniRule"/>
</dbReference>
<sequence length="402" mass="43538">METKNKVAVIVTAAGSSTRMGGDKKEFLPTAHTKGTVLSAATEPFFSACPVEALVITLAPGSGTEGIEKTKKALFASPILQDIFAQDSSPKLFFTEGGATRQESVFKGLLLLQEKYPVDVVLIHDGARPFITANVISKVYKKVLEQGAAACGVPPVDTQKEVDKEGKILRHLNRSSLTSIQTPQGFLFKPLLEAHIQASTDGIIYTDDTAIWNTYVGSVFVTEGCSENKKITYPEDIYLLKGKTMNIRTGLGYDLHRLTEDRNLMLGGVHIPYHKGELGHSDGDVLLHAITDALLGAAAISDIGEMFPPSDARWKDCDSKQFLLAAWEKVKNAGWQLGNIDCVIAIEAPKILPFRNAIRESIANILGVSIEQIFVKAKTAEKLGAIGSGDAVEVWATCLLQR</sequence>
<comment type="caution">
    <text evidence="10">Lacks conserved residue(s) required for the propagation of feature annotation.</text>
</comment>
<dbReference type="PROSITE" id="PS01350">
    <property type="entry name" value="ISPF"/>
    <property type="match status" value="1"/>
</dbReference>
<evidence type="ECO:0000256" key="2">
    <source>
        <dbReference type="ARBA" id="ARBA00004709"/>
    </source>
</evidence>
<gene>
    <name evidence="10 13" type="primary">ispF</name>
    <name evidence="13" type="ORF">IAA16_06010</name>
</gene>
<dbReference type="CDD" id="cd00554">
    <property type="entry name" value="MECDP_synthase"/>
    <property type="match status" value="1"/>
</dbReference>
<evidence type="ECO:0000256" key="11">
    <source>
        <dbReference type="RuleBase" id="RU004395"/>
    </source>
</evidence>
<protein>
    <recommendedName>
        <fullName evidence="3 10">2-C-methyl-D-erythritol 2,4-cyclodiphosphate synthase</fullName>
        <shortName evidence="10">MECDP-synthase</shortName>
        <shortName evidence="10">MECPP-synthase</shortName>
        <shortName evidence="10">MECPS</shortName>
        <ecNumber evidence="3 10">4.6.1.12</ecNumber>
    </recommendedName>
</protein>
<comment type="subunit">
    <text evidence="10">Homotrimer.</text>
</comment>
<evidence type="ECO:0000256" key="10">
    <source>
        <dbReference type="HAMAP-Rule" id="MF_00107"/>
    </source>
</evidence>
<proteinExistence type="inferred from homology"/>
<comment type="caution">
    <text evidence="13">The sequence shown here is derived from an EMBL/GenBank/DDBJ whole genome shotgun (WGS) entry which is preliminary data.</text>
</comment>
<feature type="binding site" evidence="10">
    <location>
        <position position="288"/>
    </location>
    <ligand>
        <name>a divalent metal cation</name>
        <dbReference type="ChEBI" id="CHEBI:60240"/>
    </ligand>
</feature>
<reference evidence="13" key="1">
    <citation type="journal article" date="2021" name="PeerJ">
        <title>Extensive microbial diversity within the chicken gut microbiome revealed by metagenomics and culture.</title>
        <authorList>
            <person name="Gilroy R."/>
            <person name="Ravi A."/>
            <person name="Getino M."/>
            <person name="Pursley I."/>
            <person name="Horton D.L."/>
            <person name="Alikhan N.F."/>
            <person name="Baker D."/>
            <person name="Gharbi K."/>
            <person name="Hall N."/>
            <person name="Watson M."/>
            <person name="Adriaenssens E.M."/>
            <person name="Foster-Nyarko E."/>
            <person name="Jarju S."/>
            <person name="Secka A."/>
            <person name="Antonio M."/>
            <person name="Oren A."/>
            <person name="Chaudhuri R.R."/>
            <person name="La Ragione R."/>
            <person name="Hildebrand F."/>
            <person name="Pallen M.J."/>
        </authorList>
    </citation>
    <scope>NUCLEOTIDE SEQUENCE</scope>
    <source>
        <strain evidence="13">Gambia15-2214</strain>
    </source>
</reference>
<dbReference type="GO" id="GO:0016114">
    <property type="term" value="P:terpenoid biosynthetic process"/>
    <property type="evidence" value="ECO:0007669"/>
    <property type="project" value="InterPro"/>
</dbReference>
<dbReference type="SUPFAM" id="SSF53448">
    <property type="entry name" value="Nucleotide-diphospho-sugar transferases"/>
    <property type="match status" value="1"/>
</dbReference>
<feature type="site" description="Transition state stabilizer" evidence="10">
    <location>
        <position position="280"/>
    </location>
</feature>
<dbReference type="SUPFAM" id="SSF69765">
    <property type="entry name" value="IpsF-like"/>
    <property type="match status" value="1"/>
</dbReference>
<dbReference type="InterPro" id="IPR034683">
    <property type="entry name" value="IspD/TarI"/>
</dbReference>
<feature type="binding site" evidence="10">
    <location>
        <begin position="280"/>
        <end position="281"/>
    </location>
    <ligand>
        <name>4-CDP-2-C-methyl-D-erythritol 2-phosphate</name>
        <dbReference type="ChEBI" id="CHEBI:57919"/>
    </ligand>
</feature>
<keyword evidence="7 10" id="KW-0414">Isoprene biosynthesis</keyword>
<reference evidence="13" key="2">
    <citation type="submission" date="2021-04" db="EMBL/GenBank/DDBJ databases">
        <authorList>
            <person name="Gilroy R."/>
        </authorList>
    </citation>
    <scope>NUCLEOTIDE SEQUENCE</scope>
    <source>
        <strain evidence="13">Gambia15-2214</strain>
    </source>
</reference>
<dbReference type="PANTHER" id="PTHR43181">
    <property type="entry name" value="2-C-METHYL-D-ERYTHRITOL 2,4-CYCLODIPHOSPHATE SYNTHASE, CHLOROPLASTIC"/>
    <property type="match status" value="1"/>
</dbReference>
<dbReference type="GO" id="GO:0046872">
    <property type="term" value="F:metal ion binding"/>
    <property type="evidence" value="ECO:0007669"/>
    <property type="project" value="UniProtKB-KW"/>
</dbReference>
<dbReference type="InterPro" id="IPR020555">
    <property type="entry name" value="MECDP_synthase_CS"/>
</dbReference>
<dbReference type="GO" id="GO:0070567">
    <property type="term" value="F:cytidylyltransferase activity"/>
    <property type="evidence" value="ECO:0007669"/>
    <property type="project" value="InterPro"/>
</dbReference>
<keyword evidence="6 10" id="KW-0479">Metal-binding</keyword>
<evidence type="ECO:0000256" key="9">
    <source>
        <dbReference type="ARBA" id="ARBA00023268"/>
    </source>
</evidence>
<evidence type="ECO:0000313" key="14">
    <source>
        <dbReference type="Proteomes" id="UP000823914"/>
    </source>
</evidence>
<dbReference type="Pfam" id="PF01128">
    <property type="entry name" value="IspD"/>
    <property type="match status" value="1"/>
</dbReference>
<dbReference type="Pfam" id="PF02542">
    <property type="entry name" value="YgbB"/>
    <property type="match status" value="1"/>
</dbReference>
<dbReference type="CDD" id="cd02516">
    <property type="entry name" value="CDP-ME_synthetase"/>
    <property type="match status" value="1"/>
</dbReference>
<keyword evidence="8 10" id="KW-0456">Lyase</keyword>
<comment type="similarity">
    <text evidence="10 11">Belongs to the IspF family.</text>
</comment>
<feature type="site" description="Transition state stabilizer" evidence="10">
    <location>
        <position position="379"/>
    </location>
</feature>
<comment type="cofactor">
    <cofactor evidence="10">
        <name>a divalent metal cation</name>
        <dbReference type="ChEBI" id="CHEBI:60240"/>
    </cofactor>
    <text evidence="10">Binds 1 divalent metal cation per subunit.</text>
</comment>